<feature type="transmembrane region" description="Helical" evidence="1">
    <location>
        <begin position="12"/>
        <end position="36"/>
    </location>
</feature>
<dbReference type="Proteomes" id="UP000287224">
    <property type="component" value="Unassembled WGS sequence"/>
</dbReference>
<keyword evidence="1" id="KW-1133">Transmembrane helix</keyword>
<keyword evidence="4" id="KW-1185">Reference proteome</keyword>
<evidence type="ECO:0000259" key="2">
    <source>
        <dbReference type="Pfam" id="PF09851"/>
    </source>
</evidence>
<keyword evidence="1" id="KW-0812">Transmembrane</keyword>
<name>A0A401ZLL9_9CHLR</name>
<keyword evidence="1" id="KW-0472">Membrane</keyword>
<dbReference type="EMBL" id="BIFQ01000001">
    <property type="protein sequence ID" value="GCE07720.1"/>
    <property type="molecule type" value="Genomic_DNA"/>
</dbReference>
<dbReference type="Pfam" id="PF09851">
    <property type="entry name" value="SHOCT"/>
    <property type="match status" value="1"/>
</dbReference>
<reference evidence="4" key="1">
    <citation type="submission" date="2018-12" db="EMBL/GenBank/DDBJ databases">
        <title>Tengunoibacter tsumagoiensis gen. nov., sp. nov., Dictyobacter kobayashii sp. nov., D. alpinus sp. nov., and D. joshuensis sp. nov. and description of Dictyobacteraceae fam. nov. within the order Ktedonobacterales isolated from Tengu-no-mugimeshi.</title>
        <authorList>
            <person name="Wang C.M."/>
            <person name="Zheng Y."/>
            <person name="Sakai Y."/>
            <person name="Toyoda A."/>
            <person name="Minakuchi Y."/>
            <person name="Abe K."/>
            <person name="Yokota A."/>
            <person name="Yabe S."/>
        </authorList>
    </citation>
    <scope>NUCLEOTIDE SEQUENCE [LARGE SCALE GENOMIC DNA]</scope>
    <source>
        <strain evidence="4">S-27</strain>
    </source>
</reference>
<evidence type="ECO:0000256" key="1">
    <source>
        <dbReference type="SAM" id="Phobius"/>
    </source>
</evidence>
<organism evidence="3 4">
    <name type="scientific">Dictyobacter aurantiacus</name>
    <dbReference type="NCBI Taxonomy" id="1936993"/>
    <lineage>
        <taxon>Bacteria</taxon>
        <taxon>Bacillati</taxon>
        <taxon>Chloroflexota</taxon>
        <taxon>Ktedonobacteria</taxon>
        <taxon>Ktedonobacterales</taxon>
        <taxon>Dictyobacteraceae</taxon>
        <taxon>Dictyobacter</taxon>
    </lineage>
</organism>
<comment type="caution">
    <text evidence="3">The sequence shown here is derived from an EMBL/GenBank/DDBJ whole genome shotgun (WGS) entry which is preliminary data.</text>
</comment>
<dbReference type="InterPro" id="IPR018649">
    <property type="entry name" value="SHOCT"/>
</dbReference>
<proteinExistence type="predicted"/>
<accession>A0A401ZLL9</accession>
<evidence type="ECO:0000313" key="4">
    <source>
        <dbReference type="Proteomes" id="UP000287224"/>
    </source>
</evidence>
<sequence>MMWGYGYEPGWAGWLMMGVSNILWIALLGLLVWAVIRWLERRSSASGPGGPRTLVHGPSALEILGQRYARGEIDTATFEQMRERLQTVDTQRMLHESRP</sequence>
<dbReference type="AlphaFoldDB" id="A0A401ZLL9"/>
<gene>
    <name evidence="3" type="ORF">KDAU_50490</name>
</gene>
<evidence type="ECO:0000313" key="3">
    <source>
        <dbReference type="EMBL" id="GCE07720.1"/>
    </source>
</evidence>
<feature type="domain" description="SHOCT" evidence="2">
    <location>
        <begin position="60"/>
        <end position="85"/>
    </location>
</feature>
<protein>
    <recommendedName>
        <fullName evidence="2">SHOCT domain-containing protein</fullName>
    </recommendedName>
</protein>